<dbReference type="InterPro" id="IPR029068">
    <property type="entry name" value="Glyas_Bleomycin-R_OHBP_Dase"/>
</dbReference>
<dbReference type="Pfam" id="PF18029">
    <property type="entry name" value="Glyoxalase_6"/>
    <property type="match status" value="1"/>
</dbReference>
<reference evidence="2 3" key="1">
    <citation type="submission" date="2014-04" db="EMBL/GenBank/DDBJ databases">
        <title>Genome assembly of Hyalangium minutum DSM 14724.</title>
        <authorList>
            <person name="Sharma G."/>
            <person name="Subramanian S."/>
        </authorList>
    </citation>
    <scope>NUCLEOTIDE SEQUENCE [LARGE SCALE GENOMIC DNA]</scope>
    <source>
        <strain evidence="2 3">DSM 14724</strain>
    </source>
</reference>
<dbReference type="Gene3D" id="3.10.180.10">
    <property type="entry name" value="2,3-Dihydroxybiphenyl 1,2-Dioxygenase, domain 1"/>
    <property type="match status" value="2"/>
</dbReference>
<dbReference type="PANTHER" id="PTHR33993">
    <property type="entry name" value="GLYOXALASE-RELATED"/>
    <property type="match status" value="1"/>
</dbReference>
<evidence type="ECO:0000313" key="2">
    <source>
        <dbReference type="EMBL" id="KFE64856.1"/>
    </source>
</evidence>
<gene>
    <name evidence="2" type="ORF">DB31_1874</name>
</gene>
<dbReference type="InterPro" id="IPR052164">
    <property type="entry name" value="Anthracycline_SecMetBiosynth"/>
</dbReference>
<keyword evidence="3" id="KW-1185">Reference proteome</keyword>
<dbReference type="PROSITE" id="PS51819">
    <property type="entry name" value="VOC"/>
    <property type="match status" value="2"/>
</dbReference>
<dbReference type="Pfam" id="PF00903">
    <property type="entry name" value="Glyoxalase"/>
    <property type="match status" value="1"/>
</dbReference>
<sequence>MAKREKAAPSTVSWVDLQTPDPAKARKFYGELLGWTFVGGDDPNTGFYTMAQLGGRNVAGLAKLREGSPFPPMWSLYLAVEDADAIARKITEAGGKVVVPPMDVMEEGRMAYFADPTGAHFGVWQGRRHQGAQVIEETGAMVWHEVYTRDLAKAHAFYTQVFGLEKKRLDAPGIDYWTLQKDGTTVFGSMQMTAQFPPEVPSHWNVYFAVTDADATVKNAEGLGGQVMAPPFDTPYGRMAVLVDPTGAAFCVIQPISPVSGW</sequence>
<dbReference type="Proteomes" id="UP000028725">
    <property type="component" value="Unassembled WGS sequence"/>
</dbReference>
<dbReference type="InterPro" id="IPR041581">
    <property type="entry name" value="Glyoxalase_6"/>
</dbReference>
<feature type="domain" description="VOC" evidence="1">
    <location>
        <begin position="11"/>
        <end position="126"/>
    </location>
</feature>
<proteinExistence type="predicted"/>
<dbReference type="PANTHER" id="PTHR33993:SF14">
    <property type="entry name" value="GB|AAF24581.1"/>
    <property type="match status" value="1"/>
</dbReference>
<dbReference type="OrthoDB" id="9792323at2"/>
<evidence type="ECO:0000259" key="1">
    <source>
        <dbReference type="PROSITE" id="PS51819"/>
    </source>
</evidence>
<dbReference type="EMBL" id="JMCB01000013">
    <property type="protein sequence ID" value="KFE64856.1"/>
    <property type="molecule type" value="Genomic_DNA"/>
</dbReference>
<dbReference type="SUPFAM" id="SSF54593">
    <property type="entry name" value="Glyoxalase/Bleomycin resistance protein/Dihydroxybiphenyl dioxygenase"/>
    <property type="match status" value="2"/>
</dbReference>
<evidence type="ECO:0000313" key="3">
    <source>
        <dbReference type="Proteomes" id="UP000028725"/>
    </source>
</evidence>
<dbReference type="STRING" id="394096.DB31_1874"/>
<name>A0A085WAZ3_9BACT</name>
<dbReference type="CDD" id="cd07247">
    <property type="entry name" value="SgaA_N_like"/>
    <property type="match status" value="2"/>
</dbReference>
<dbReference type="AlphaFoldDB" id="A0A085WAZ3"/>
<dbReference type="InterPro" id="IPR004360">
    <property type="entry name" value="Glyas_Fos-R_dOase_dom"/>
</dbReference>
<dbReference type="RefSeq" id="WP_044193817.1">
    <property type="nucleotide sequence ID" value="NZ_JMCB01000013.1"/>
</dbReference>
<feature type="domain" description="VOC" evidence="1">
    <location>
        <begin position="140"/>
        <end position="255"/>
    </location>
</feature>
<accession>A0A085WAZ3</accession>
<dbReference type="InterPro" id="IPR037523">
    <property type="entry name" value="VOC_core"/>
</dbReference>
<organism evidence="2 3">
    <name type="scientific">Hyalangium minutum</name>
    <dbReference type="NCBI Taxonomy" id="394096"/>
    <lineage>
        <taxon>Bacteria</taxon>
        <taxon>Pseudomonadati</taxon>
        <taxon>Myxococcota</taxon>
        <taxon>Myxococcia</taxon>
        <taxon>Myxococcales</taxon>
        <taxon>Cystobacterineae</taxon>
        <taxon>Archangiaceae</taxon>
        <taxon>Hyalangium</taxon>
    </lineage>
</organism>
<comment type="caution">
    <text evidence="2">The sequence shown here is derived from an EMBL/GenBank/DDBJ whole genome shotgun (WGS) entry which is preliminary data.</text>
</comment>
<protein>
    <submittedName>
        <fullName evidence="2">Putative hydroxylase</fullName>
    </submittedName>
</protein>